<feature type="region of interest" description="Disordered" evidence="1">
    <location>
        <begin position="1"/>
        <end position="24"/>
    </location>
</feature>
<protein>
    <submittedName>
        <fullName evidence="3">Uncharacterized protein</fullName>
    </submittedName>
</protein>
<dbReference type="Proteomes" id="UP000067626">
    <property type="component" value="Chromosome"/>
</dbReference>
<evidence type="ECO:0000313" key="3">
    <source>
        <dbReference type="EMBL" id="AKT44092.1"/>
    </source>
</evidence>
<dbReference type="AlphaFoldDB" id="A0A0K1ETX7"/>
<gene>
    <name evidence="3" type="ORF">CMC5_083320</name>
</gene>
<sequence length="306" mass="33376">MTPPQTTRRGQPPQGRHLSPETRNGTSAHEACFIAVNPYVRNVLDPFNNDAGANQGERLFRLLLFIASAALAAALLRFTWREPLVVGTALGLVLALASVRWLARKRLIRVLRSGDVRALLDRWSPALRRAPHPATMAPLMTATAFTVCGWVAKARGALALAERGPAWEAALEHRLFLETLLDAFEGDLDSALVHARRLERLPLPEVGGTLRHRILSLRAAAAALARAFAHQSVPGDRELLSRAGEVSPLVYWAMRYAAAVIAIDEGDLGGAKGLLSNAPPWPDESTFKAFHEEITEQIGLHRSLQA</sequence>
<organism evidence="3 4">
    <name type="scientific">Chondromyces crocatus</name>
    <dbReference type="NCBI Taxonomy" id="52"/>
    <lineage>
        <taxon>Bacteria</taxon>
        <taxon>Pseudomonadati</taxon>
        <taxon>Myxococcota</taxon>
        <taxon>Polyangia</taxon>
        <taxon>Polyangiales</taxon>
        <taxon>Polyangiaceae</taxon>
        <taxon>Chondromyces</taxon>
    </lineage>
</organism>
<evidence type="ECO:0000313" key="4">
    <source>
        <dbReference type="Proteomes" id="UP000067626"/>
    </source>
</evidence>
<evidence type="ECO:0000256" key="2">
    <source>
        <dbReference type="SAM" id="Phobius"/>
    </source>
</evidence>
<keyword evidence="2" id="KW-0472">Membrane</keyword>
<reference evidence="3 4" key="1">
    <citation type="submission" date="2015-07" db="EMBL/GenBank/DDBJ databases">
        <title>Genome analysis of myxobacterium Chondromyces crocatus Cm c5 reveals a high potential for natural compound synthesis and the genetic basis for the loss of fruiting body formation.</title>
        <authorList>
            <person name="Zaburannyi N."/>
            <person name="Bunk B."/>
            <person name="Maier J."/>
            <person name="Overmann J."/>
            <person name="Mueller R."/>
        </authorList>
    </citation>
    <scope>NUCLEOTIDE SEQUENCE [LARGE SCALE GENOMIC DNA]</scope>
    <source>
        <strain evidence="3 4">Cm c5</strain>
    </source>
</reference>
<feature type="transmembrane region" description="Helical" evidence="2">
    <location>
        <begin position="59"/>
        <end position="78"/>
    </location>
</feature>
<feature type="transmembrane region" description="Helical" evidence="2">
    <location>
        <begin position="84"/>
        <end position="103"/>
    </location>
</feature>
<keyword evidence="4" id="KW-1185">Reference proteome</keyword>
<keyword evidence="2" id="KW-1133">Transmembrane helix</keyword>
<keyword evidence="2" id="KW-0812">Transmembrane</keyword>
<evidence type="ECO:0000256" key="1">
    <source>
        <dbReference type="SAM" id="MobiDB-lite"/>
    </source>
</evidence>
<dbReference type="KEGG" id="ccro:CMC5_083320"/>
<dbReference type="EMBL" id="CP012159">
    <property type="protein sequence ID" value="AKT44092.1"/>
    <property type="molecule type" value="Genomic_DNA"/>
</dbReference>
<accession>A0A0K1ETX7</accession>
<name>A0A0K1ETX7_CHOCO</name>
<feature type="compositionally biased region" description="Low complexity" evidence="1">
    <location>
        <begin position="1"/>
        <end position="16"/>
    </location>
</feature>
<proteinExistence type="predicted"/>